<dbReference type="OrthoDB" id="1926336at2759"/>
<gene>
    <name evidence="4" type="ORF">Esi_0003_0288</name>
</gene>
<dbReference type="PANTHER" id="PTHR45615">
    <property type="entry name" value="MYOSIN HEAVY CHAIN, NON-MUSCLE"/>
    <property type="match status" value="1"/>
</dbReference>
<dbReference type="EMBL" id="FN649727">
    <property type="protein sequence ID" value="CBJ25593.1"/>
    <property type="molecule type" value="Genomic_DNA"/>
</dbReference>
<feature type="region of interest" description="Disordered" evidence="2">
    <location>
        <begin position="786"/>
        <end position="849"/>
    </location>
</feature>
<evidence type="ECO:0000256" key="2">
    <source>
        <dbReference type="SAM" id="MobiDB-lite"/>
    </source>
</evidence>
<feature type="compositionally biased region" description="Basic and acidic residues" evidence="2">
    <location>
        <begin position="44"/>
        <end position="53"/>
    </location>
</feature>
<name>D7FW73_ECTSI</name>
<evidence type="ECO:0000313" key="5">
    <source>
        <dbReference type="Proteomes" id="UP000002630"/>
    </source>
</evidence>
<proteinExistence type="predicted"/>
<feature type="compositionally biased region" description="Low complexity" evidence="2">
    <location>
        <begin position="300"/>
        <end position="311"/>
    </location>
</feature>
<feature type="compositionally biased region" description="Polar residues" evidence="2">
    <location>
        <begin position="810"/>
        <end position="822"/>
    </location>
</feature>
<evidence type="ECO:0000313" key="4">
    <source>
        <dbReference type="EMBL" id="CBJ25593.1"/>
    </source>
</evidence>
<feature type="compositionally biased region" description="Low complexity" evidence="2">
    <location>
        <begin position="1013"/>
        <end position="1033"/>
    </location>
</feature>
<feature type="region of interest" description="Disordered" evidence="2">
    <location>
        <begin position="997"/>
        <end position="1033"/>
    </location>
</feature>
<feature type="compositionally biased region" description="Basic and acidic residues" evidence="2">
    <location>
        <begin position="208"/>
        <end position="217"/>
    </location>
</feature>
<dbReference type="PANTHER" id="PTHR45615:SF40">
    <property type="entry name" value="MYOSIN HEAVY CHAIN, NON-MUSCLE"/>
    <property type="match status" value="1"/>
</dbReference>
<dbReference type="OMA" id="VDMAKHE"/>
<dbReference type="GO" id="GO:0005737">
    <property type="term" value="C:cytoplasm"/>
    <property type="evidence" value="ECO:0007669"/>
    <property type="project" value="TreeGrafter"/>
</dbReference>
<evidence type="ECO:0000259" key="3">
    <source>
        <dbReference type="PROSITE" id="PS50913"/>
    </source>
</evidence>
<dbReference type="InParanoid" id="D7FW73"/>
<feature type="compositionally biased region" description="Polar residues" evidence="2">
    <location>
        <begin position="290"/>
        <end position="299"/>
    </location>
</feature>
<dbReference type="GO" id="GO:0051015">
    <property type="term" value="F:actin filament binding"/>
    <property type="evidence" value="ECO:0007669"/>
    <property type="project" value="TreeGrafter"/>
</dbReference>
<organism evidence="4 5">
    <name type="scientific">Ectocarpus siliculosus</name>
    <name type="common">Brown alga</name>
    <name type="synonym">Conferva siliculosa</name>
    <dbReference type="NCBI Taxonomy" id="2880"/>
    <lineage>
        <taxon>Eukaryota</taxon>
        <taxon>Sar</taxon>
        <taxon>Stramenopiles</taxon>
        <taxon>Ochrophyta</taxon>
        <taxon>PX clade</taxon>
        <taxon>Phaeophyceae</taxon>
        <taxon>Ectocarpales</taxon>
        <taxon>Ectocarpaceae</taxon>
        <taxon>Ectocarpus</taxon>
    </lineage>
</organism>
<dbReference type="EMBL" id="FN648486">
    <property type="protein sequence ID" value="CBJ25593.1"/>
    <property type="molecule type" value="Genomic_DNA"/>
</dbReference>
<keyword evidence="1" id="KW-0175">Coiled coil</keyword>
<dbReference type="InterPro" id="IPR000237">
    <property type="entry name" value="GRIP_dom"/>
</dbReference>
<dbReference type="PROSITE" id="PS50913">
    <property type="entry name" value="GRIP"/>
    <property type="match status" value="1"/>
</dbReference>
<evidence type="ECO:0000256" key="1">
    <source>
        <dbReference type="SAM" id="Coils"/>
    </source>
</evidence>
<dbReference type="Proteomes" id="UP000002630">
    <property type="component" value="Linkage Group LG02"/>
</dbReference>
<dbReference type="Pfam" id="PF01465">
    <property type="entry name" value="GRIP"/>
    <property type="match status" value="1"/>
</dbReference>
<dbReference type="AlphaFoldDB" id="D7FW73"/>
<feature type="domain" description="GRIP" evidence="3">
    <location>
        <begin position="942"/>
        <end position="992"/>
    </location>
</feature>
<protein>
    <submittedName>
        <fullName evidence="4">Myosin, heavy chain 10, non-muscle</fullName>
    </submittedName>
</protein>
<dbReference type="GO" id="GO:0032982">
    <property type="term" value="C:myosin filament"/>
    <property type="evidence" value="ECO:0007669"/>
    <property type="project" value="TreeGrafter"/>
</dbReference>
<feature type="compositionally biased region" description="Low complexity" evidence="2">
    <location>
        <begin position="102"/>
        <end position="119"/>
    </location>
</feature>
<reference evidence="4 5" key="1">
    <citation type="journal article" date="2010" name="Nature">
        <title>The Ectocarpus genome and the independent evolution of multicellularity in brown algae.</title>
        <authorList>
            <person name="Cock J.M."/>
            <person name="Sterck L."/>
            <person name="Rouze P."/>
            <person name="Scornet D."/>
            <person name="Allen A.E."/>
            <person name="Amoutzias G."/>
            <person name="Anthouard V."/>
            <person name="Artiguenave F."/>
            <person name="Aury J.M."/>
            <person name="Badger J.H."/>
            <person name="Beszteri B."/>
            <person name="Billiau K."/>
            <person name="Bonnet E."/>
            <person name="Bothwell J.H."/>
            <person name="Bowler C."/>
            <person name="Boyen C."/>
            <person name="Brownlee C."/>
            <person name="Carrano C.J."/>
            <person name="Charrier B."/>
            <person name="Cho G.Y."/>
            <person name="Coelho S.M."/>
            <person name="Collen J."/>
            <person name="Corre E."/>
            <person name="Da Silva C."/>
            <person name="Delage L."/>
            <person name="Delaroque N."/>
            <person name="Dittami S.M."/>
            <person name="Doulbeau S."/>
            <person name="Elias M."/>
            <person name="Farnham G."/>
            <person name="Gachon C.M."/>
            <person name="Gschloessl B."/>
            <person name="Heesch S."/>
            <person name="Jabbari K."/>
            <person name="Jubin C."/>
            <person name="Kawai H."/>
            <person name="Kimura K."/>
            <person name="Kloareg B."/>
            <person name="Kupper F.C."/>
            <person name="Lang D."/>
            <person name="Le Bail A."/>
            <person name="Leblanc C."/>
            <person name="Lerouge P."/>
            <person name="Lohr M."/>
            <person name="Lopez P.J."/>
            <person name="Martens C."/>
            <person name="Maumus F."/>
            <person name="Michel G."/>
            <person name="Miranda-Saavedra D."/>
            <person name="Morales J."/>
            <person name="Moreau H."/>
            <person name="Motomura T."/>
            <person name="Nagasato C."/>
            <person name="Napoli C.A."/>
            <person name="Nelson D.R."/>
            <person name="Nyvall-Collen P."/>
            <person name="Peters A.F."/>
            <person name="Pommier C."/>
            <person name="Potin P."/>
            <person name="Poulain J."/>
            <person name="Quesneville H."/>
            <person name="Read B."/>
            <person name="Rensing S.A."/>
            <person name="Ritter A."/>
            <person name="Rousvoal S."/>
            <person name="Samanta M."/>
            <person name="Samson G."/>
            <person name="Schroeder D.C."/>
            <person name="Segurens B."/>
            <person name="Strittmatter M."/>
            <person name="Tonon T."/>
            <person name="Tregear J.W."/>
            <person name="Valentin K."/>
            <person name="von Dassow P."/>
            <person name="Yamagishi T."/>
            <person name="Van de Peer Y."/>
            <person name="Wincker P."/>
        </authorList>
    </citation>
    <scope>NUCLEOTIDE SEQUENCE [LARGE SCALE GENOMIC DNA]</scope>
    <source>
        <strain evidence="5">Ec32 / CCAP1310/4</strain>
    </source>
</reference>
<accession>D7FW73</accession>
<dbReference type="GO" id="GO:0000146">
    <property type="term" value="F:microfilament motor activity"/>
    <property type="evidence" value="ECO:0007669"/>
    <property type="project" value="TreeGrafter"/>
</dbReference>
<feature type="compositionally biased region" description="Basic and acidic residues" evidence="2">
    <location>
        <begin position="275"/>
        <end position="284"/>
    </location>
</feature>
<dbReference type="GO" id="GO:0016460">
    <property type="term" value="C:myosin II complex"/>
    <property type="evidence" value="ECO:0007669"/>
    <property type="project" value="TreeGrafter"/>
</dbReference>
<feature type="compositionally biased region" description="Polar residues" evidence="2">
    <location>
        <begin position="256"/>
        <end position="266"/>
    </location>
</feature>
<feature type="region of interest" description="Disordered" evidence="2">
    <location>
        <begin position="19"/>
        <end position="317"/>
    </location>
</feature>
<keyword evidence="5" id="KW-1185">Reference proteome</keyword>
<dbReference type="STRING" id="2880.D7FW73"/>
<sequence>MFSGFDNLAEGFKRFSLDALQDQDDENTSKDDQQRLPVLPEQQHPTEHTESPTKEPPPQPAEVEDNEWNWDQDNAGATDALREGVGGLQQKHVAHLGNSPQATSAAPAGISPAAVASPSELDQSTFDGQAGGVVVEAEEPLRENAGTQAAEEGMEERREGQMFGGEKNSGPSTFARDSSASSSPVEKGFSDNTDTPAALGRSEPCSRTIEDGTEDVHLGNAPTPDPSSSGKLQNCLEGSKPAAAKAVGLATDEGVATNTTNDSSAAGPTGTNGGGERRVDHQENGESIEDGSSPQNSPEAATAGVAGTTVVDPAEDTTTAGPLTVVAMRQELSLVKNAASGLEGALRESRSEVQLLRELLATEQDTTRKLSDEVNATRMGFQESNAAHQRTAEQSHALEEELYNTRTVVESLRAESAALKAKVDEGVEDRHALEGKLRHLQAGLTEGQEAARQEGRQEVERLEARIRDLLKDRDRKQAELDLQNARRKETREMARDLESQLAAVERIAQEREVELSKQRDDMVALKKNTGEATDQKKTWATKYEALERNFKQVRAQSKRIESELDEARENVTRIEAEKAVLEERVDVEGAERVTVVTSVSQERDFLLRQVDRLEQEVVELRRSQEAQATAAAARAQTTGVLEEYRTRAQQALKRANEITSQTASENKRLEAEMSKLSDEVAQQRPLWEQSKQLEEVHRAEVAELKEKLANQATELGNMATAAAALEAQVSEKEEERRDAHTSVMRLEAQGKSLKQELQRQQKALAAAQETESTLQTRLADQEAALQDAENRQRRKHSPEKVDVNADMGKNLSSPTPAVSSLSMGWDEEKHGSRNGTPRRGMGTGATGAAWPERRSLGESVSSMPSEADSADVAQGSVGEQLFYVHQLRERMSKEQIEMRSLISELEASRAAADAQAAKQAQLEKQLDAALLDKKRLQDLDSGRNAAINLEYLKNCVVGALRTSEPSEHARLLPVITTILKLSEDEAAVIAKNISTRAQHQGSFGGSLPPGGDARASSSSSSSRSWWSSNPHQK</sequence>
<dbReference type="SMART" id="SM00755">
    <property type="entry name" value="Grip"/>
    <property type="match status" value="1"/>
</dbReference>
<feature type="coiled-coil region" evidence="1">
    <location>
        <begin position="884"/>
        <end position="939"/>
    </location>
</feature>